<organism evidence="1">
    <name type="scientific">Cowpox virus</name>
    <name type="common">CPV</name>
    <dbReference type="NCBI Taxonomy" id="10243"/>
    <lineage>
        <taxon>Viruses</taxon>
        <taxon>Varidnaviria</taxon>
        <taxon>Bamfordvirae</taxon>
        <taxon>Nucleocytoviricota</taxon>
        <taxon>Pokkesviricetes</taxon>
        <taxon>Chitovirales</taxon>
        <taxon>Poxviridae</taxon>
        <taxon>Chordopoxvirinae</taxon>
        <taxon>Orthopoxvirus</taxon>
        <taxon>Orthopoxvirus cowpox</taxon>
    </lineage>
</organism>
<organismHost>
    <name type="scientific">Bos taurus</name>
    <name type="common">Bovine</name>
    <dbReference type="NCBI Taxonomy" id="9913"/>
</organismHost>
<organismHost>
    <name type="scientific">Loxodonta africana</name>
    <name type="common">African elephant</name>
    <dbReference type="NCBI Taxonomy" id="9785"/>
</organismHost>
<organismHost>
    <name type="scientific">Homo sapiens</name>
    <name type="common">Human</name>
    <dbReference type="NCBI Taxonomy" id="9606"/>
</organismHost>
<dbReference type="Proteomes" id="UP000282623">
    <property type="component" value="Segment"/>
</dbReference>
<protein>
    <submittedName>
        <fullName evidence="1">CPXV047 protein</fullName>
    </submittedName>
</protein>
<organismHost>
    <name type="scientific">Apodemus sylvaticus</name>
    <name type="common">European woodmouse</name>
    <dbReference type="NCBI Taxonomy" id="10129"/>
</organismHost>
<organismHost>
    <name type="scientific">Felis catus</name>
    <name type="common">Cat</name>
    <name type="synonym">Felis silvestris catus</name>
    <dbReference type="NCBI Taxonomy" id="9685"/>
</organismHost>
<dbReference type="Proteomes" id="UP000282059">
    <property type="component" value="Segment"/>
</dbReference>
<name>A0A290GNY5_COWPX</name>
<proteinExistence type="predicted"/>
<evidence type="ECO:0000313" key="2">
    <source>
        <dbReference type="EMBL" id="ATB55523.1"/>
    </source>
</evidence>
<organismHost>
    <name type="scientific">Myodes glareolus</name>
    <name type="common">Bank vole</name>
    <name type="synonym">Clethrionomys glareolus</name>
    <dbReference type="NCBI Taxonomy" id="447135"/>
</organismHost>
<organismHost>
    <name type="scientific">Mus musculus</name>
    <name type="common">Mouse</name>
    <dbReference type="NCBI Taxonomy" id="10090"/>
</organismHost>
<dbReference type="EMBL" id="KY569018">
    <property type="protein sequence ID" value="ATB55086.1"/>
    <property type="molecule type" value="Genomic_DNA"/>
</dbReference>
<sequence>MHSYSISGVKKIILSCI</sequence>
<accession>A0A290GNY5</accession>
<evidence type="ECO:0000313" key="1">
    <source>
        <dbReference type="EMBL" id="ATB55086.1"/>
    </source>
</evidence>
<dbReference type="EMBL" id="KY569020">
    <property type="protein sequence ID" value="ATB55523.1"/>
    <property type="molecule type" value="Genomic_DNA"/>
</dbReference>
<reference evidence="1" key="1">
    <citation type="submission" date="2017-02" db="EMBL/GenBank/DDBJ databases">
        <title>Seasonal Recurring Cowpox Virus Outbreaks in Captive Cheetahs (Acinonyx jubatus).</title>
        <authorList>
            <person name="Stagegaard J."/>
            <person name="Kurth A."/>
            <person name="Stern D."/>
            <person name="Dabrowski P.W."/>
            <person name="Pocknell A."/>
            <person name="Nitsche A."/>
            <person name="Schrick L."/>
        </authorList>
    </citation>
    <scope>NUCLEOTIDE SEQUENCE [LARGE SCALE GENOMIC DNA]</scope>
    <source>
        <strain evidence="1">CPXV CheHurley_DK_2012</strain>
        <strain evidence="2">CPXV CheNuru_DK_2012</strain>
    </source>
</reference>
<organismHost>
    <name type="scientific">Microtus agrestis</name>
    <name type="common">Short-tailed field vole</name>
    <dbReference type="NCBI Taxonomy" id="29092"/>
</organismHost>